<dbReference type="AlphaFoldDB" id="A0A564Z4A7"/>
<dbReference type="InterPro" id="IPR002067">
    <property type="entry name" value="MCP"/>
</dbReference>
<evidence type="ECO:0008006" key="13">
    <source>
        <dbReference type="Google" id="ProtNLM"/>
    </source>
</evidence>
<evidence type="ECO:0000313" key="12">
    <source>
        <dbReference type="Proteomes" id="UP000321570"/>
    </source>
</evidence>
<dbReference type="InterPro" id="IPR023395">
    <property type="entry name" value="MCP_dom_sf"/>
</dbReference>
<keyword evidence="4 8" id="KW-0812">Transmembrane</keyword>
<evidence type="ECO:0000256" key="5">
    <source>
        <dbReference type="ARBA" id="ARBA00022737"/>
    </source>
</evidence>
<reference evidence="11 12" key="1">
    <citation type="submission" date="2019-07" db="EMBL/GenBank/DDBJ databases">
        <authorList>
            <person name="Jastrzebski P J."/>
            <person name="Paukszto L."/>
            <person name="Jastrzebski P J."/>
        </authorList>
    </citation>
    <scope>NUCLEOTIDE SEQUENCE [LARGE SCALE GENOMIC DNA]</scope>
    <source>
        <strain evidence="11 12">WMS-il1</strain>
    </source>
</reference>
<dbReference type="GO" id="GO:0016020">
    <property type="term" value="C:membrane"/>
    <property type="evidence" value="ECO:0007669"/>
    <property type="project" value="UniProtKB-SubCell"/>
</dbReference>
<dbReference type="EMBL" id="CABIJS010000577">
    <property type="protein sequence ID" value="VUZ53813.1"/>
    <property type="molecule type" value="Genomic_DNA"/>
</dbReference>
<organism evidence="11 12">
    <name type="scientific">Hymenolepis diminuta</name>
    <name type="common">Rat tapeworm</name>
    <dbReference type="NCBI Taxonomy" id="6216"/>
    <lineage>
        <taxon>Eukaryota</taxon>
        <taxon>Metazoa</taxon>
        <taxon>Spiralia</taxon>
        <taxon>Lophotrochozoa</taxon>
        <taxon>Platyhelminthes</taxon>
        <taxon>Cestoda</taxon>
        <taxon>Eucestoda</taxon>
        <taxon>Cyclophyllidea</taxon>
        <taxon>Hymenolepididae</taxon>
        <taxon>Hymenolepis</taxon>
    </lineage>
</organism>
<evidence type="ECO:0000313" key="11">
    <source>
        <dbReference type="EMBL" id="VUZ53813.1"/>
    </source>
</evidence>
<dbReference type="Proteomes" id="UP000321570">
    <property type="component" value="Unassembled WGS sequence"/>
</dbReference>
<evidence type="ECO:0000256" key="4">
    <source>
        <dbReference type="ARBA" id="ARBA00022692"/>
    </source>
</evidence>
<feature type="transmembrane region" description="Helical" evidence="10">
    <location>
        <begin position="47"/>
        <end position="71"/>
    </location>
</feature>
<accession>A0A564Z4A7</accession>
<feature type="repeat" description="Solcar" evidence="8">
    <location>
        <begin position="4"/>
        <end position="77"/>
    </location>
</feature>
<dbReference type="PROSITE" id="PS50920">
    <property type="entry name" value="SOLCAR"/>
    <property type="match status" value="3"/>
</dbReference>
<dbReference type="Pfam" id="PF00153">
    <property type="entry name" value="Mito_carr"/>
    <property type="match status" value="3"/>
</dbReference>
<dbReference type="PANTHER" id="PTHR45667">
    <property type="entry name" value="S-ADENOSYLMETHIONINE MITOCHONDRIAL CARRIER PROTEIN"/>
    <property type="match status" value="1"/>
</dbReference>
<keyword evidence="7 8" id="KW-0472">Membrane</keyword>
<feature type="repeat" description="Solcar" evidence="8">
    <location>
        <begin position="187"/>
        <end position="271"/>
    </location>
</feature>
<gene>
    <name evidence="11" type="ORF">WMSIL1_LOCUS12080</name>
</gene>
<dbReference type="InterPro" id="IPR018108">
    <property type="entry name" value="MCP_transmembrane"/>
</dbReference>
<keyword evidence="5" id="KW-0677">Repeat</keyword>
<evidence type="ECO:0000256" key="10">
    <source>
        <dbReference type="SAM" id="Phobius"/>
    </source>
</evidence>
<dbReference type="Gene3D" id="1.50.40.10">
    <property type="entry name" value="Mitochondrial carrier domain"/>
    <property type="match status" value="1"/>
</dbReference>
<sequence>MLPYEKTTALLSGATAGLCVDLAVYPLDTIKTRLQSMAQSVKPAGHLHLFAGLPAVLFGSAPSAALFFCAYEVTKNRTTSEGILPWFSSMMAACVGELVACVIRVPCETIKQRAQAQPHLGIAGVFSDSLRSEGLAGLYRGYLSTIFRELPFSLIQYPIWEALKRSMQRYNQHRNGGVGDGELSKGQFALCGALAGAFAGACTTPLDVIKTRIMLADRQSAYSTSNVFTVMRLIHAESGIRGLFAGLVPRVSLLAIGGSIFLGLYDITKSFWLRILERRRP</sequence>
<evidence type="ECO:0000256" key="6">
    <source>
        <dbReference type="ARBA" id="ARBA00022989"/>
    </source>
</evidence>
<evidence type="ECO:0000256" key="8">
    <source>
        <dbReference type="PROSITE-ProRule" id="PRU00282"/>
    </source>
</evidence>
<name>A0A564Z4A7_HYMDI</name>
<protein>
    <recommendedName>
        <fullName evidence="13">S-adenosylmethionine mitochondrial carrier protein</fullName>
    </recommendedName>
</protein>
<proteinExistence type="inferred from homology"/>
<keyword evidence="12" id="KW-1185">Reference proteome</keyword>
<keyword evidence="3 9" id="KW-0813">Transport</keyword>
<feature type="repeat" description="Solcar" evidence="8">
    <location>
        <begin position="84"/>
        <end position="166"/>
    </location>
</feature>
<evidence type="ECO:0000256" key="2">
    <source>
        <dbReference type="ARBA" id="ARBA00006375"/>
    </source>
</evidence>
<feature type="transmembrane region" description="Helical" evidence="10">
    <location>
        <begin position="83"/>
        <end position="105"/>
    </location>
</feature>
<evidence type="ECO:0000256" key="1">
    <source>
        <dbReference type="ARBA" id="ARBA00004141"/>
    </source>
</evidence>
<evidence type="ECO:0000256" key="3">
    <source>
        <dbReference type="ARBA" id="ARBA00022448"/>
    </source>
</evidence>
<comment type="subcellular location">
    <subcellularLocation>
        <location evidence="1">Membrane</location>
        <topology evidence="1">Multi-pass membrane protein</topology>
    </subcellularLocation>
</comment>
<keyword evidence="6 10" id="KW-1133">Transmembrane helix</keyword>
<evidence type="ECO:0000256" key="9">
    <source>
        <dbReference type="RuleBase" id="RU000488"/>
    </source>
</evidence>
<dbReference type="PRINTS" id="PR00926">
    <property type="entry name" value="MITOCARRIER"/>
</dbReference>
<evidence type="ECO:0000256" key="7">
    <source>
        <dbReference type="ARBA" id="ARBA00023136"/>
    </source>
</evidence>
<comment type="similarity">
    <text evidence="2 9">Belongs to the mitochondrial carrier (TC 2.A.29) family.</text>
</comment>
<dbReference type="GO" id="GO:0055085">
    <property type="term" value="P:transmembrane transport"/>
    <property type="evidence" value="ECO:0007669"/>
    <property type="project" value="InterPro"/>
</dbReference>
<dbReference type="SUPFAM" id="SSF103506">
    <property type="entry name" value="Mitochondrial carrier"/>
    <property type="match status" value="1"/>
</dbReference>